<dbReference type="EMBL" id="RRYP01010846">
    <property type="protein sequence ID" value="TNV78124.1"/>
    <property type="molecule type" value="Genomic_DNA"/>
</dbReference>
<evidence type="ECO:0000313" key="1">
    <source>
        <dbReference type="EMBL" id="TNV78124.1"/>
    </source>
</evidence>
<name>A0A8J8T0X7_HALGN</name>
<evidence type="ECO:0000313" key="2">
    <source>
        <dbReference type="Proteomes" id="UP000785679"/>
    </source>
</evidence>
<reference evidence="1" key="1">
    <citation type="submission" date="2019-06" db="EMBL/GenBank/DDBJ databases">
        <authorList>
            <person name="Zheng W."/>
        </authorList>
    </citation>
    <scope>NUCLEOTIDE SEQUENCE</scope>
    <source>
        <strain evidence="1">QDHG01</strain>
    </source>
</reference>
<gene>
    <name evidence="1" type="ORF">FGO68_gene7039</name>
</gene>
<comment type="caution">
    <text evidence="1">The sequence shown here is derived from an EMBL/GenBank/DDBJ whole genome shotgun (WGS) entry which is preliminary data.</text>
</comment>
<dbReference type="Proteomes" id="UP000785679">
    <property type="component" value="Unassembled WGS sequence"/>
</dbReference>
<proteinExistence type="predicted"/>
<dbReference type="AlphaFoldDB" id="A0A8J8T0X7"/>
<accession>A0A8J8T0X7</accession>
<protein>
    <submittedName>
        <fullName evidence="1">Uncharacterized protein</fullName>
    </submittedName>
</protein>
<organism evidence="1 2">
    <name type="scientific">Halteria grandinella</name>
    <dbReference type="NCBI Taxonomy" id="5974"/>
    <lineage>
        <taxon>Eukaryota</taxon>
        <taxon>Sar</taxon>
        <taxon>Alveolata</taxon>
        <taxon>Ciliophora</taxon>
        <taxon>Intramacronucleata</taxon>
        <taxon>Spirotrichea</taxon>
        <taxon>Stichotrichia</taxon>
        <taxon>Sporadotrichida</taxon>
        <taxon>Halteriidae</taxon>
        <taxon>Halteria</taxon>
    </lineage>
</organism>
<keyword evidence="2" id="KW-1185">Reference proteome</keyword>
<sequence length="77" mass="8782">MLTANSRNIIESQSIIALLRLRKHNKLCPSVAICLNLPNGKLSFIVTSIDDRNWELLLYQLMVFQQKQVDGKVNQAD</sequence>